<comment type="caution">
    <text evidence="1">The sequence shown here is derived from an EMBL/GenBank/DDBJ whole genome shotgun (WGS) entry which is preliminary data.</text>
</comment>
<dbReference type="Pfam" id="PF04390">
    <property type="entry name" value="LptE"/>
    <property type="match status" value="1"/>
</dbReference>
<dbReference type="InterPro" id="IPR007485">
    <property type="entry name" value="LPS_assembly_LptE"/>
</dbReference>
<name>A0ABX2T7N6_9PROT</name>
<keyword evidence="2" id="KW-1185">Reference proteome</keyword>
<evidence type="ECO:0008006" key="3">
    <source>
        <dbReference type="Google" id="ProtNLM"/>
    </source>
</evidence>
<dbReference type="EMBL" id="JABFDB010000006">
    <property type="protein sequence ID" value="NYZ20221.1"/>
    <property type="molecule type" value="Genomic_DNA"/>
</dbReference>
<evidence type="ECO:0000313" key="1">
    <source>
        <dbReference type="EMBL" id="NYZ20221.1"/>
    </source>
</evidence>
<organism evidence="1 2">
    <name type="scientific">Azospirillum oleiclasticum</name>
    <dbReference type="NCBI Taxonomy" id="2735135"/>
    <lineage>
        <taxon>Bacteria</taxon>
        <taxon>Pseudomonadati</taxon>
        <taxon>Pseudomonadota</taxon>
        <taxon>Alphaproteobacteria</taxon>
        <taxon>Rhodospirillales</taxon>
        <taxon>Azospirillaceae</taxon>
        <taxon>Azospirillum</taxon>
    </lineage>
</organism>
<dbReference type="Proteomes" id="UP000584642">
    <property type="component" value="Unassembled WGS sequence"/>
</dbReference>
<gene>
    <name evidence="1" type="ORF">HND93_10900</name>
</gene>
<protein>
    <recommendedName>
        <fullName evidence="3">LPS-assembly lipoprotein</fullName>
    </recommendedName>
</protein>
<evidence type="ECO:0000313" key="2">
    <source>
        <dbReference type="Proteomes" id="UP000584642"/>
    </source>
</evidence>
<sequence length="177" mass="19205">MSLSRRTLLRRAGGFGALAVAAALTAACGFQPLYGSSSARAGVSEKLAQVEITNIPNRYGQQLRNNLIDRFYRDGRPTMSPYRLEVGLSATEQKLALRKDSTAERAQLAVVAPFRLIESATGRALFTGSSRALISYNILEEQYASVVTVDNAYDRALVQIADDITNRVAMTLNNSGT</sequence>
<dbReference type="Gene3D" id="3.30.160.150">
    <property type="entry name" value="Lipoprotein like domain"/>
    <property type="match status" value="1"/>
</dbReference>
<dbReference type="PROSITE" id="PS51318">
    <property type="entry name" value="TAT"/>
    <property type="match status" value="1"/>
</dbReference>
<dbReference type="InterPro" id="IPR006311">
    <property type="entry name" value="TAT_signal"/>
</dbReference>
<proteinExistence type="predicted"/>
<accession>A0ABX2T7N6</accession>
<reference evidence="1 2" key="1">
    <citation type="submission" date="2020-05" db="EMBL/GenBank/DDBJ databases">
        <title>Azospirillum oleiclasticum sp. nov, a nitrogen-fixing and heavy crude oil-emulsifying bacterium isolated from the crude oil of Yumen Oilfield.</title>
        <authorList>
            <person name="Wu D."/>
            <person name="Cai M."/>
            <person name="Zhang X."/>
        </authorList>
    </citation>
    <scope>NUCLEOTIDE SEQUENCE [LARGE SCALE GENOMIC DNA]</scope>
    <source>
        <strain evidence="1 2">ROY-1-1-2</strain>
    </source>
</reference>
<dbReference type="PROSITE" id="PS51257">
    <property type="entry name" value="PROKAR_LIPOPROTEIN"/>
    <property type="match status" value="1"/>
</dbReference>